<dbReference type="Gene3D" id="2.115.10.20">
    <property type="entry name" value="Glycosyl hydrolase domain, family 43"/>
    <property type="match status" value="1"/>
</dbReference>
<accession>A0ABS1L234</accession>
<dbReference type="GO" id="GO:0016787">
    <property type="term" value="F:hydrolase activity"/>
    <property type="evidence" value="ECO:0007669"/>
    <property type="project" value="UniProtKB-KW"/>
</dbReference>
<dbReference type="Proteomes" id="UP000613030">
    <property type="component" value="Unassembled WGS sequence"/>
</dbReference>
<protein>
    <submittedName>
        <fullName evidence="1">Glycoside hydrolase family protein</fullName>
    </submittedName>
</protein>
<proteinExistence type="predicted"/>
<dbReference type="RefSeq" id="WP_202016397.1">
    <property type="nucleotide sequence ID" value="NZ_JAERRB010000019.1"/>
</dbReference>
<organism evidence="1 2">
    <name type="scientific">Chryseolinea lacunae</name>
    <dbReference type="NCBI Taxonomy" id="2801331"/>
    <lineage>
        <taxon>Bacteria</taxon>
        <taxon>Pseudomonadati</taxon>
        <taxon>Bacteroidota</taxon>
        <taxon>Cytophagia</taxon>
        <taxon>Cytophagales</taxon>
        <taxon>Fulvivirgaceae</taxon>
        <taxon>Chryseolinea</taxon>
    </lineage>
</organism>
<name>A0ABS1L234_9BACT</name>
<gene>
    <name evidence="1" type="ORF">JI741_31335</name>
</gene>
<dbReference type="EMBL" id="JAERRB010000019">
    <property type="protein sequence ID" value="MBL0745769.1"/>
    <property type="molecule type" value="Genomic_DNA"/>
</dbReference>
<dbReference type="CDD" id="cd08994">
    <property type="entry name" value="GH43_62_32_68_117_130-like"/>
    <property type="match status" value="1"/>
</dbReference>
<evidence type="ECO:0000313" key="2">
    <source>
        <dbReference type="Proteomes" id="UP000613030"/>
    </source>
</evidence>
<keyword evidence="2" id="KW-1185">Reference proteome</keyword>
<sequence length="340" mass="37863">MHIALGKLPMTARFADDSLSIWCGSLIKGDDGLFHMFYSTWPKRMGWAWVTHSVIKHAVSSSPFGPFAFRDVVLPVRGAQFWDGLCTHNPTIHRFGEKYYLYYMGNTGDGINPNTEDLAVEKLNFVHRNNQRIGVAVADSPDGPWTRFDKPIIDVAADSTAADALVVTNPAIVQRPDGTFLMIYKAVGKKRPLPFGGPVVHLAATSESPTGPFVKHDGEIFTVHGVDFPAEDPYVWFQNNQYFALLKSMRDSAGANNPSLVLYNSPDGITWRRCDKSPVSDRTIQWQDGRSQTFLHLERPQLLFEGDTPYVLVCAADTLDVHGVRQTFSVQIPILVSVPK</sequence>
<reference evidence="1 2" key="1">
    <citation type="submission" date="2021-01" db="EMBL/GenBank/DDBJ databases">
        <title>Chryseolinea sp. Jin1 Genome sequencing and assembly.</title>
        <authorList>
            <person name="Kim I."/>
        </authorList>
    </citation>
    <scope>NUCLEOTIDE SEQUENCE [LARGE SCALE GENOMIC DNA]</scope>
    <source>
        <strain evidence="1 2">Jin1</strain>
    </source>
</reference>
<comment type="caution">
    <text evidence="1">The sequence shown here is derived from an EMBL/GenBank/DDBJ whole genome shotgun (WGS) entry which is preliminary data.</text>
</comment>
<dbReference type="SUPFAM" id="SSF75005">
    <property type="entry name" value="Arabinanase/levansucrase/invertase"/>
    <property type="match status" value="2"/>
</dbReference>
<keyword evidence="1" id="KW-0378">Hydrolase</keyword>
<evidence type="ECO:0000313" key="1">
    <source>
        <dbReference type="EMBL" id="MBL0745769.1"/>
    </source>
</evidence>
<dbReference type="InterPro" id="IPR023296">
    <property type="entry name" value="Glyco_hydro_beta-prop_sf"/>
</dbReference>